<evidence type="ECO:0000313" key="1">
    <source>
        <dbReference type="EMBL" id="SVE54787.1"/>
    </source>
</evidence>
<name>A0A383ED69_9ZZZZ</name>
<proteinExistence type="predicted"/>
<gene>
    <name evidence="1" type="ORF">METZ01_LOCUS507641</name>
</gene>
<dbReference type="EMBL" id="UINC01224950">
    <property type="protein sequence ID" value="SVE54787.1"/>
    <property type="molecule type" value="Genomic_DNA"/>
</dbReference>
<reference evidence="1" key="1">
    <citation type="submission" date="2018-05" db="EMBL/GenBank/DDBJ databases">
        <authorList>
            <person name="Lanie J.A."/>
            <person name="Ng W.-L."/>
            <person name="Kazmierczak K.M."/>
            <person name="Andrzejewski T.M."/>
            <person name="Davidsen T.M."/>
            <person name="Wayne K.J."/>
            <person name="Tettelin H."/>
            <person name="Glass J.I."/>
            <person name="Rusch D."/>
            <person name="Podicherti R."/>
            <person name="Tsui H.-C.T."/>
            <person name="Winkler M.E."/>
        </authorList>
    </citation>
    <scope>NUCLEOTIDE SEQUENCE</scope>
</reference>
<dbReference type="AlphaFoldDB" id="A0A383ED69"/>
<sequence length="35" mass="3944">MRQAPYKALFVELAGHQSLQQSTKQGLKGKKETIQ</sequence>
<organism evidence="1">
    <name type="scientific">marine metagenome</name>
    <dbReference type="NCBI Taxonomy" id="408172"/>
    <lineage>
        <taxon>unclassified sequences</taxon>
        <taxon>metagenomes</taxon>
        <taxon>ecological metagenomes</taxon>
    </lineage>
</organism>
<feature type="non-terminal residue" evidence="1">
    <location>
        <position position="35"/>
    </location>
</feature>
<protein>
    <submittedName>
        <fullName evidence="1">Uncharacterized protein</fullName>
    </submittedName>
</protein>
<accession>A0A383ED69</accession>